<evidence type="ECO:0000313" key="7">
    <source>
        <dbReference type="EMBL" id="EDS02758.1"/>
    </source>
</evidence>
<keyword evidence="8" id="KW-1185">Reference proteome</keyword>
<dbReference type="PROSITE" id="PS00723">
    <property type="entry name" value="POLYPRENYL_SYNTHASE_1"/>
    <property type="match status" value="1"/>
</dbReference>
<dbReference type="GO" id="GO:0004659">
    <property type="term" value="F:prenyltransferase activity"/>
    <property type="evidence" value="ECO:0007669"/>
    <property type="project" value="InterPro"/>
</dbReference>
<keyword evidence="4" id="KW-0479">Metal-binding</keyword>
<dbReference type="InterPro" id="IPR033749">
    <property type="entry name" value="Polyprenyl_synt_CS"/>
</dbReference>
<evidence type="ECO:0000256" key="4">
    <source>
        <dbReference type="ARBA" id="ARBA00022723"/>
    </source>
</evidence>
<evidence type="ECO:0000256" key="2">
    <source>
        <dbReference type="ARBA" id="ARBA00006706"/>
    </source>
</evidence>
<proteinExistence type="inferred from homology"/>
<comment type="similarity">
    <text evidence="2 6">Belongs to the FPP/GGPP synthase family.</text>
</comment>
<dbReference type="GO" id="GO:0046872">
    <property type="term" value="F:metal ion binding"/>
    <property type="evidence" value="ECO:0007669"/>
    <property type="project" value="UniProtKB-KW"/>
</dbReference>
<reference evidence="7" key="1">
    <citation type="submission" date="2007-10" db="EMBL/GenBank/DDBJ databases">
        <authorList>
            <person name="Fulton L."/>
            <person name="Clifton S."/>
            <person name="Fulton B."/>
            <person name="Xu J."/>
            <person name="Minx P."/>
            <person name="Pepin K.H."/>
            <person name="Johnson M."/>
            <person name="Thiruvilangam P."/>
            <person name="Bhonagiri V."/>
            <person name="Nash W.E."/>
            <person name="Mardis E.R."/>
            <person name="Wilson R.K."/>
        </authorList>
    </citation>
    <scope>NUCLEOTIDE SEQUENCE [LARGE SCALE GENOMIC DNA]</scope>
    <source>
        <strain evidence="7">DSM 17216</strain>
    </source>
</reference>
<evidence type="ECO:0000256" key="5">
    <source>
        <dbReference type="ARBA" id="ARBA00022842"/>
    </source>
</evidence>
<organism evidence="7 8">
    <name type="scientific">Alistipes putredinis DSM 17216</name>
    <dbReference type="NCBI Taxonomy" id="445970"/>
    <lineage>
        <taxon>Bacteria</taxon>
        <taxon>Pseudomonadati</taxon>
        <taxon>Bacteroidota</taxon>
        <taxon>Bacteroidia</taxon>
        <taxon>Bacteroidales</taxon>
        <taxon>Rikenellaceae</taxon>
        <taxon>Alistipes</taxon>
    </lineage>
</organism>
<dbReference type="Gene3D" id="1.10.600.10">
    <property type="entry name" value="Farnesyl Diphosphate Synthase"/>
    <property type="match status" value="1"/>
</dbReference>
<dbReference type="Pfam" id="PF00348">
    <property type="entry name" value="polyprenyl_synt"/>
    <property type="match status" value="1"/>
</dbReference>
<dbReference type="PANTHER" id="PTHR12001">
    <property type="entry name" value="GERANYLGERANYL PYROPHOSPHATE SYNTHASE"/>
    <property type="match status" value="1"/>
</dbReference>
<dbReference type="AlphaFoldDB" id="B0MYS1"/>
<keyword evidence="5" id="KW-0460">Magnesium</keyword>
<dbReference type="InterPro" id="IPR008949">
    <property type="entry name" value="Isoprenoid_synthase_dom_sf"/>
</dbReference>
<evidence type="ECO:0000256" key="1">
    <source>
        <dbReference type="ARBA" id="ARBA00001946"/>
    </source>
</evidence>
<comment type="cofactor">
    <cofactor evidence="1">
        <name>Mg(2+)</name>
        <dbReference type="ChEBI" id="CHEBI:18420"/>
    </cofactor>
</comment>
<evidence type="ECO:0000256" key="3">
    <source>
        <dbReference type="ARBA" id="ARBA00022679"/>
    </source>
</evidence>
<reference evidence="7" key="2">
    <citation type="submission" date="2013-09" db="EMBL/GenBank/DDBJ databases">
        <title>Draft genome sequence of Alistipes putredinis (DSM 17216).</title>
        <authorList>
            <person name="Sudarsanam P."/>
            <person name="Ley R."/>
            <person name="Guruge J."/>
            <person name="Turnbaugh P.J."/>
            <person name="Mahowald M."/>
            <person name="Liep D."/>
            <person name="Gordon J."/>
        </authorList>
    </citation>
    <scope>NUCLEOTIDE SEQUENCE</scope>
    <source>
        <strain evidence="7">DSM 17216</strain>
    </source>
</reference>
<keyword evidence="3 6" id="KW-0808">Transferase</keyword>
<dbReference type="GO" id="GO:0008299">
    <property type="term" value="P:isoprenoid biosynthetic process"/>
    <property type="evidence" value="ECO:0007669"/>
    <property type="project" value="InterPro"/>
</dbReference>
<dbReference type="Proteomes" id="UP000005819">
    <property type="component" value="Unassembled WGS sequence"/>
</dbReference>
<gene>
    <name evidence="7" type="ORF">ALIPUT_02290</name>
</gene>
<dbReference type="SFLD" id="SFLDG01017">
    <property type="entry name" value="Polyprenyl_Transferase_Like"/>
    <property type="match status" value="1"/>
</dbReference>
<comment type="caution">
    <text evidence="7">The sequence shown here is derived from an EMBL/GenBank/DDBJ whole genome shotgun (WGS) entry which is preliminary data.</text>
</comment>
<sequence length="337" mass="37485">MTTKFNDSYPSDFSMQNNDQILEAIEHYLGQIGYPEEPGRLYAPISYSLTMSGKRLRPMLLMLTCGIFSDQPQAAMPAAAAVEVFHNFTLLHDDIMDNAAMRRGNPSVFAKWGQNVAILSGDAMLISAYRLLSEYPPQVLPQILARFNTMAIEVCEGQQYDMDFETRESVSVEEYLHMIELKTSALLSGATVIGAIIGGAGEEDCQRLYRFATELGLAFQLQDDLLDSYGDERLGKAIGGDILEGKKTYLMVMALSKASAAEHRILASTYSDPTLSDQQKIARVREVFDKLGVARLTEQQINHRFERALNILDTLSVQSEGTARLREYAGSLIGRNK</sequence>
<dbReference type="PANTHER" id="PTHR12001:SF85">
    <property type="entry name" value="SHORT CHAIN ISOPRENYL DIPHOSPHATE SYNTHASE"/>
    <property type="match status" value="1"/>
</dbReference>
<dbReference type="PROSITE" id="PS00444">
    <property type="entry name" value="POLYPRENYL_SYNTHASE_2"/>
    <property type="match status" value="1"/>
</dbReference>
<dbReference type="SFLD" id="SFLDS00005">
    <property type="entry name" value="Isoprenoid_Synthase_Type_I"/>
    <property type="match status" value="1"/>
</dbReference>
<dbReference type="EMBL" id="ABFK02000020">
    <property type="protein sequence ID" value="EDS02758.1"/>
    <property type="molecule type" value="Genomic_DNA"/>
</dbReference>
<evidence type="ECO:0000313" key="8">
    <source>
        <dbReference type="Proteomes" id="UP000005819"/>
    </source>
</evidence>
<dbReference type="eggNOG" id="COG0142">
    <property type="taxonomic scope" value="Bacteria"/>
</dbReference>
<dbReference type="SUPFAM" id="SSF48576">
    <property type="entry name" value="Terpenoid synthases"/>
    <property type="match status" value="1"/>
</dbReference>
<name>B0MYS1_9BACT</name>
<protein>
    <submittedName>
        <fullName evidence="7">Polyprenyl synthetase</fullName>
    </submittedName>
</protein>
<dbReference type="CDD" id="cd00685">
    <property type="entry name" value="Trans_IPPS_HT"/>
    <property type="match status" value="1"/>
</dbReference>
<evidence type="ECO:0000256" key="6">
    <source>
        <dbReference type="RuleBase" id="RU004466"/>
    </source>
</evidence>
<accession>B0MYS1</accession>
<dbReference type="HOGENOM" id="CLU_014015_2_1_10"/>
<dbReference type="InterPro" id="IPR000092">
    <property type="entry name" value="Polyprenyl_synt"/>
</dbReference>